<dbReference type="Proteomes" id="UP001529085">
    <property type="component" value="Unassembled WGS sequence"/>
</dbReference>
<feature type="transmembrane region" description="Helical" evidence="1">
    <location>
        <begin position="12"/>
        <end position="31"/>
    </location>
</feature>
<keyword evidence="3" id="KW-1185">Reference proteome</keyword>
<sequence>MRIFKEEQRFNQTWIIVLIAVSAIVPLWVITKEYLDNPASFSTIEFIGTLAIILVASCFIFVFKLHTRIDEDGIRYKFFPFQLKFKLLPWTEIKSANVRTYDAITEFGGWGLKGGALWNKSKGRAINVSGDIGIQLQLKNGKKLLIGTQKKEEAIRVLEAYKTKLNTDV</sequence>
<dbReference type="RefSeq" id="WP_278003912.1">
    <property type="nucleotide sequence ID" value="NZ_JARSBN010000001.1"/>
</dbReference>
<reference evidence="2 3" key="1">
    <citation type="submission" date="2023-03" db="EMBL/GenBank/DDBJ databases">
        <title>Strain YYF002 represents a novel species in the genus Winogradskyella isolated from seawater.</title>
        <authorList>
            <person name="Fu Z.-Y."/>
        </authorList>
    </citation>
    <scope>NUCLEOTIDE SEQUENCE [LARGE SCALE GENOMIC DNA]</scope>
    <source>
        <strain evidence="2 3">YYF002</strain>
    </source>
</reference>
<name>A0ABT6FXB7_9FLAO</name>
<proteinExistence type="predicted"/>
<keyword evidence="1" id="KW-1133">Transmembrane helix</keyword>
<evidence type="ECO:0008006" key="4">
    <source>
        <dbReference type="Google" id="ProtNLM"/>
    </source>
</evidence>
<accession>A0ABT6FXB7</accession>
<evidence type="ECO:0000313" key="2">
    <source>
        <dbReference type="EMBL" id="MDG4714425.1"/>
    </source>
</evidence>
<keyword evidence="1" id="KW-0472">Membrane</keyword>
<protein>
    <recommendedName>
        <fullName evidence="4">PH domain-containing protein</fullName>
    </recommendedName>
</protein>
<keyword evidence="1" id="KW-0812">Transmembrane</keyword>
<feature type="transmembrane region" description="Helical" evidence="1">
    <location>
        <begin position="43"/>
        <end position="63"/>
    </location>
</feature>
<dbReference type="EMBL" id="JARSBN010000001">
    <property type="protein sequence ID" value="MDG4714425.1"/>
    <property type="molecule type" value="Genomic_DNA"/>
</dbReference>
<gene>
    <name evidence="2" type="ORF">P7122_00950</name>
</gene>
<organism evidence="2 3">
    <name type="scientific">Winogradskyella marincola</name>
    <dbReference type="NCBI Taxonomy" id="3037795"/>
    <lineage>
        <taxon>Bacteria</taxon>
        <taxon>Pseudomonadati</taxon>
        <taxon>Bacteroidota</taxon>
        <taxon>Flavobacteriia</taxon>
        <taxon>Flavobacteriales</taxon>
        <taxon>Flavobacteriaceae</taxon>
        <taxon>Winogradskyella</taxon>
    </lineage>
</organism>
<evidence type="ECO:0000256" key="1">
    <source>
        <dbReference type="SAM" id="Phobius"/>
    </source>
</evidence>
<evidence type="ECO:0000313" key="3">
    <source>
        <dbReference type="Proteomes" id="UP001529085"/>
    </source>
</evidence>
<comment type="caution">
    <text evidence="2">The sequence shown here is derived from an EMBL/GenBank/DDBJ whole genome shotgun (WGS) entry which is preliminary data.</text>
</comment>